<dbReference type="AlphaFoldDB" id="A0A413IU96"/>
<evidence type="ECO:0000313" key="4">
    <source>
        <dbReference type="Proteomes" id="UP000286063"/>
    </source>
</evidence>
<evidence type="ECO:0000259" key="1">
    <source>
        <dbReference type="Pfam" id="PF13614"/>
    </source>
</evidence>
<organism evidence="3 4">
    <name type="scientific">Butyricimonas virosa</name>
    <dbReference type="NCBI Taxonomy" id="544645"/>
    <lineage>
        <taxon>Bacteria</taxon>
        <taxon>Pseudomonadati</taxon>
        <taxon>Bacteroidota</taxon>
        <taxon>Bacteroidia</taxon>
        <taxon>Bacteroidales</taxon>
        <taxon>Odoribacteraceae</taxon>
        <taxon>Butyricimonas</taxon>
    </lineage>
</organism>
<reference evidence="3 4" key="1">
    <citation type="submission" date="2018-08" db="EMBL/GenBank/DDBJ databases">
        <title>A genome reference for cultivated species of the human gut microbiota.</title>
        <authorList>
            <person name="Zou Y."/>
            <person name="Xue W."/>
            <person name="Luo G."/>
        </authorList>
    </citation>
    <scope>NUCLEOTIDE SEQUENCE [LARGE SCALE GENOMIC DNA]</scope>
    <source>
        <strain evidence="3 4">OF02-7</strain>
    </source>
</reference>
<evidence type="ECO:0000313" key="2">
    <source>
        <dbReference type="EMBL" id="QRO49270.1"/>
    </source>
</evidence>
<dbReference type="PANTHER" id="PTHR13696:SF52">
    <property type="entry name" value="PARA FAMILY PROTEIN CT_582"/>
    <property type="match status" value="1"/>
</dbReference>
<dbReference type="Gene3D" id="3.40.50.300">
    <property type="entry name" value="P-loop containing nucleotide triphosphate hydrolases"/>
    <property type="match status" value="1"/>
</dbReference>
<dbReference type="EMBL" id="CP069450">
    <property type="protein sequence ID" value="QRO49270.1"/>
    <property type="molecule type" value="Genomic_DNA"/>
</dbReference>
<dbReference type="SUPFAM" id="SSF52540">
    <property type="entry name" value="P-loop containing nucleoside triphosphate hydrolases"/>
    <property type="match status" value="1"/>
</dbReference>
<dbReference type="CDD" id="cd02042">
    <property type="entry name" value="ParAB_family"/>
    <property type="match status" value="1"/>
</dbReference>
<dbReference type="Pfam" id="PF13614">
    <property type="entry name" value="AAA_31"/>
    <property type="match status" value="1"/>
</dbReference>
<sequence length="257" mass="28200">MSKIIAIANQKGGVGKTTTSVNLAASLAVLEQKVLLVDADPQGNATTGVGYDLKELKATIYECLVDGLEPKEAILKTDIENLFLLPSNIDLVGAELEMLNFEEKESIMAKVLAKVKDDYDYILIDCSPSLGLLTVNSLAAANSVMIPVQCQYFALEGLGKLLNTIKIIQKRLNTALEIEGFVLTMYDGRVRLSNQVVAEVRKHFEEMVFDTLIQQNVKLAEAPSYGQPVILYDAECRGSVNYLSLANELLEKNKKIV</sequence>
<feature type="domain" description="AAA" evidence="1">
    <location>
        <begin position="2"/>
        <end position="178"/>
    </location>
</feature>
<protein>
    <submittedName>
        <fullName evidence="3">ParA family protein</fullName>
    </submittedName>
</protein>
<dbReference type="PIRSF" id="PIRSF009320">
    <property type="entry name" value="Nuc_binding_HP_1000"/>
    <property type="match status" value="1"/>
</dbReference>
<dbReference type="InterPro" id="IPR025669">
    <property type="entry name" value="AAA_dom"/>
</dbReference>
<gene>
    <name evidence="3" type="ORF">DXA50_01210</name>
    <name evidence="2" type="ORF">I6J59_15310</name>
</gene>
<dbReference type="InterPro" id="IPR050678">
    <property type="entry name" value="DNA_Partitioning_ATPase"/>
</dbReference>
<dbReference type="RefSeq" id="WP_027203040.1">
    <property type="nucleotide sequence ID" value="NZ_CAMFYF010000088.1"/>
</dbReference>
<accession>A0A413IU96</accession>
<dbReference type="OrthoDB" id="9815116at2"/>
<dbReference type="InterPro" id="IPR027417">
    <property type="entry name" value="P-loop_NTPase"/>
</dbReference>
<name>A0A413IU96_9BACT</name>
<dbReference type="EMBL" id="QSCR01000001">
    <property type="protein sequence ID" value="RGY21493.1"/>
    <property type="molecule type" value="Genomic_DNA"/>
</dbReference>
<keyword evidence="5" id="KW-1185">Reference proteome</keyword>
<reference evidence="2 5" key="2">
    <citation type="submission" date="2021-02" db="EMBL/GenBank/DDBJ databases">
        <title>FDA dAtabase for Regulatory Grade micrObial Sequences (FDA-ARGOS): Supporting development and validation of Infectious Disease Dx tests.</title>
        <authorList>
            <person name="Carlson P."/>
            <person name="Fischbach M."/>
            <person name="Hastie J."/>
            <person name="Bilen M."/>
            <person name="Cheng A."/>
            <person name="Tallon L."/>
            <person name="Sadzewicz L."/>
            <person name="Zhao X."/>
            <person name="Boylan J."/>
            <person name="Ott S."/>
            <person name="Bowen H."/>
            <person name="Vavikolanu K."/>
            <person name="Mehta A."/>
            <person name="Aluvathingal J."/>
            <person name="Nadendla S."/>
            <person name="Yan Y."/>
            <person name="Sichtig H."/>
        </authorList>
    </citation>
    <scope>NUCLEOTIDE SEQUENCE [LARGE SCALE GENOMIC DNA]</scope>
    <source>
        <strain evidence="2 5">FDAARGOS_1229</strain>
    </source>
</reference>
<evidence type="ECO:0000313" key="3">
    <source>
        <dbReference type="EMBL" id="RGY21493.1"/>
    </source>
</evidence>
<dbReference type="Proteomes" id="UP000286063">
    <property type="component" value="Unassembled WGS sequence"/>
</dbReference>
<dbReference type="PANTHER" id="PTHR13696">
    <property type="entry name" value="P-LOOP CONTAINING NUCLEOSIDE TRIPHOSPHATE HYDROLASE"/>
    <property type="match status" value="1"/>
</dbReference>
<dbReference type="Proteomes" id="UP000654720">
    <property type="component" value="Chromosome"/>
</dbReference>
<evidence type="ECO:0000313" key="5">
    <source>
        <dbReference type="Proteomes" id="UP000654720"/>
    </source>
</evidence>
<dbReference type="GeneID" id="93098057"/>
<dbReference type="FunFam" id="3.40.50.300:FF:000285">
    <property type="entry name" value="Sporulation initiation inhibitor Soj"/>
    <property type="match status" value="1"/>
</dbReference>
<proteinExistence type="predicted"/>